<dbReference type="InterPro" id="IPR052246">
    <property type="entry name" value="Cell_Polariz_PKAAnc"/>
</dbReference>
<proteinExistence type="predicted"/>
<organism evidence="3 4">
    <name type="scientific">Dimargaris verticillata</name>
    <dbReference type="NCBI Taxonomy" id="2761393"/>
    <lineage>
        <taxon>Eukaryota</taxon>
        <taxon>Fungi</taxon>
        <taxon>Fungi incertae sedis</taxon>
        <taxon>Zoopagomycota</taxon>
        <taxon>Kickxellomycotina</taxon>
        <taxon>Dimargaritomycetes</taxon>
        <taxon>Dimargaritales</taxon>
        <taxon>Dimargaritaceae</taxon>
        <taxon>Dimargaris</taxon>
    </lineage>
</organism>
<protein>
    <submittedName>
        <fullName evidence="3">Bud site selection protein, Revert to axial protein 1</fullName>
    </submittedName>
</protein>
<dbReference type="AlphaFoldDB" id="A0A9W8BBJ1"/>
<feature type="region of interest" description="Disordered" evidence="1">
    <location>
        <begin position="143"/>
        <end position="181"/>
    </location>
</feature>
<feature type="compositionally biased region" description="Polar residues" evidence="1">
    <location>
        <begin position="157"/>
        <end position="181"/>
    </location>
</feature>
<keyword evidence="2" id="KW-0812">Transmembrane</keyword>
<evidence type="ECO:0000256" key="1">
    <source>
        <dbReference type="SAM" id="MobiDB-lite"/>
    </source>
</evidence>
<dbReference type="EMBL" id="JANBQB010000063">
    <property type="protein sequence ID" value="KAJ1983268.1"/>
    <property type="molecule type" value="Genomic_DNA"/>
</dbReference>
<evidence type="ECO:0000313" key="4">
    <source>
        <dbReference type="Proteomes" id="UP001151582"/>
    </source>
</evidence>
<gene>
    <name evidence="3" type="primary">RAX1_1</name>
    <name evidence="3" type="ORF">H4R34_001390</name>
</gene>
<dbReference type="GO" id="GO:0005886">
    <property type="term" value="C:plasma membrane"/>
    <property type="evidence" value="ECO:0007669"/>
    <property type="project" value="TreeGrafter"/>
</dbReference>
<dbReference type="OrthoDB" id="5584247at2759"/>
<evidence type="ECO:0000256" key="2">
    <source>
        <dbReference type="SAM" id="Phobius"/>
    </source>
</evidence>
<accession>A0A9W8BBJ1</accession>
<dbReference type="InterPro" id="IPR044926">
    <property type="entry name" value="RGS_subdomain_2"/>
</dbReference>
<keyword evidence="4" id="KW-1185">Reference proteome</keyword>
<feature type="compositionally biased region" description="Polar residues" evidence="1">
    <location>
        <begin position="14"/>
        <end position="24"/>
    </location>
</feature>
<dbReference type="PANTHER" id="PTHR13155:SF1">
    <property type="entry name" value="A-KINASE ANCHOR PROTEIN 10, MITOCHONDRIAL"/>
    <property type="match status" value="1"/>
</dbReference>
<comment type="caution">
    <text evidence="3">The sequence shown here is derived from an EMBL/GenBank/DDBJ whole genome shotgun (WGS) entry which is preliminary data.</text>
</comment>
<dbReference type="GO" id="GO:0008104">
    <property type="term" value="P:intracellular protein localization"/>
    <property type="evidence" value="ECO:0007669"/>
    <property type="project" value="TreeGrafter"/>
</dbReference>
<dbReference type="PANTHER" id="PTHR13155">
    <property type="entry name" value="A-KINASE ANCHOR PROTEINS"/>
    <property type="match status" value="1"/>
</dbReference>
<dbReference type="Gene3D" id="1.10.167.10">
    <property type="entry name" value="Regulator of G-protein Signalling 4, domain 2"/>
    <property type="match status" value="1"/>
</dbReference>
<dbReference type="SUPFAM" id="SSF48097">
    <property type="entry name" value="Regulator of G-protein signaling, RGS"/>
    <property type="match status" value="1"/>
</dbReference>
<feature type="transmembrane region" description="Helical" evidence="2">
    <location>
        <begin position="361"/>
        <end position="380"/>
    </location>
</feature>
<sequence length="419" mass="47473">MDTQRPSEKECKNLFSSRQQLNRSPSDRSGRSLRNVLPQHLFAQGNALDTWKHLKDHNLKHGLPTLEQVLIKKSASPVSLQDFYDYLRDYPEGRKLLEFWQAVHHHEELLRGGDIYYLSENGNYRKSTLTQYLNQSAGYIYTGPPRDSRATAETHPNLYSSQSSTSLAQGPAHQDQSCRPSLARSRTISTDLYRLSQSVPVLHPHELQPGAIGPFHSSEAHLPASFGLSPGMEPYPSHHSYASAEREIADQKVLEEHARDIIRTYFEIEAVGAPVIPRLLAGKEGTECNHYFDLVEANLLFPTQLQRRLQRAIESHGFAAKELFDEARDHAYTVLNHRYYSLFLQDKTSQNMSSTHGTVRLILGGLLLAIGLTIALYFIFTNHRPRNQRLVSLPFVILGWWNIIAGLTRCAPELAMLGL</sequence>
<reference evidence="3" key="1">
    <citation type="submission" date="2022-07" db="EMBL/GenBank/DDBJ databases">
        <title>Phylogenomic reconstructions and comparative analyses of Kickxellomycotina fungi.</title>
        <authorList>
            <person name="Reynolds N.K."/>
            <person name="Stajich J.E."/>
            <person name="Barry K."/>
            <person name="Grigoriev I.V."/>
            <person name="Crous P."/>
            <person name="Smith M.E."/>
        </authorList>
    </citation>
    <scope>NUCLEOTIDE SEQUENCE</scope>
    <source>
        <strain evidence="3">RSA 567</strain>
    </source>
</reference>
<name>A0A9W8BBJ1_9FUNG</name>
<dbReference type="InterPro" id="IPR036305">
    <property type="entry name" value="RGS_sf"/>
</dbReference>
<feature type="region of interest" description="Disordered" evidence="1">
    <location>
        <begin position="1"/>
        <end position="32"/>
    </location>
</feature>
<feature type="compositionally biased region" description="Basic and acidic residues" evidence="1">
    <location>
        <begin position="1"/>
        <end position="12"/>
    </location>
</feature>
<dbReference type="Proteomes" id="UP001151582">
    <property type="component" value="Unassembled WGS sequence"/>
</dbReference>
<evidence type="ECO:0000313" key="3">
    <source>
        <dbReference type="EMBL" id="KAJ1983268.1"/>
    </source>
</evidence>
<keyword evidence="2" id="KW-1133">Transmembrane helix</keyword>
<keyword evidence="2" id="KW-0472">Membrane</keyword>